<dbReference type="Proteomes" id="UP000008311">
    <property type="component" value="Unassembled WGS sequence"/>
</dbReference>
<feature type="compositionally biased region" description="Basic and acidic residues" evidence="1">
    <location>
        <begin position="145"/>
        <end position="157"/>
    </location>
</feature>
<feature type="compositionally biased region" description="Low complexity" evidence="1">
    <location>
        <begin position="109"/>
        <end position="121"/>
    </location>
</feature>
<evidence type="ECO:0000313" key="2">
    <source>
        <dbReference type="EMBL" id="EEF42333.1"/>
    </source>
</evidence>
<dbReference type="PANTHER" id="PTHR33621">
    <property type="entry name" value="ASPARTIC/GLUTAMIC ACID-RICH PROTEIN"/>
    <property type="match status" value="1"/>
</dbReference>
<dbReference type="InParanoid" id="B9S1Z0"/>
<dbReference type="OMA" id="TTECLMS"/>
<gene>
    <name evidence="2" type="ORF">RCOM_1324410</name>
</gene>
<dbReference type="FunCoup" id="B9S1Z0">
    <property type="interactions" value="148"/>
</dbReference>
<dbReference type="EMBL" id="EQ973846">
    <property type="protein sequence ID" value="EEF42333.1"/>
    <property type="molecule type" value="Genomic_DNA"/>
</dbReference>
<feature type="region of interest" description="Disordered" evidence="1">
    <location>
        <begin position="47"/>
        <end position="126"/>
    </location>
</feature>
<dbReference type="eggNOG" id="ENOG502S27D">
    <property type="taxonomic scope" value="Eukaryota"/>
</dbReference>
<evidence type="ECO:0000313" key="3">
    <source>
        <dbReference type="Proteomes" id="UP000008311"/>
    </source>
</evidence>
<evidence type="ECO:0000256" key="1">
    <source>
        <dbReference type="SAM" id="MobiDB-lite"/>
    </source>
</evidence>
<feature type="compositionally biased region" description="Acidic residues" evidence="1">
    <location>
        <begin position="530"/>
        <end position="548"/>
    </location>
</feature>
<dbReference type="AlphaFoldDB" id="B9S1Z0"/>
<feature type="region of interest" description="Disordered" evidence="1">
    <location>
        <begin position="279"/>
        <end position="302"/>
    </location>
</feature>
<feature type="region of interest" description="Disordered" evidence="1">
    <location>
        <begin position="145"/>
        <end position="177"/>
    </location>
</feature>
<keyword evidence="3" id="KW-1185">Reference proteome</keyword>
<organism evidence="2 3">
    <name type="scientific">Ricinus communis</name>
    <name type="common">Castor bean</name>
    <dbReference type="NCBI Taxonomy" id="3988"/>
    <lineage>
        <taxon>Eukaryota</taxon>
        <taxon>Viridiplantae</taxon>
        <taxon>Streptophyta</taxon>
        <taxon>Embryophyta</taxon>
        <taxon>Tracheophyta</taxon>
        <taxon>Spermatophyta</taxon>
        <taxon>Magnoliopsida</taxon>
        <taxon>eudicotyledons</taxon>
        <taxon>Gunneridae</taxon>
        <taxon>Pentapetalae</taxon>
        <taxon>rosids</taxon>
        <taxon>fabids</taxon>
        <taxon>Malpighiales</taxon>
        <taxon>Euphorbiaceae</taxon>
        <taxon>Acalyphoideae</taxon>
        <taxon>Acalypheae</taxon>
        <taxon>Ricinus</taxon>
    </lineage>
</organism>
<dbReference type="OrthoDB" id="1916794at2759"/>
<sequence length="737" mass="81094">MDFHSLARKELQALCKKNKIPANMTNVAMADALKALEKVDGLDEVINAPRSDPQQSPEKTGNPEPRTVCRTSTRRKPINVEPESSQLPTRTRRTTKKTSAAEEAEQENNNENLLETPAVSTSRRRVTAASARRKIDTQLMESVEDEKAAVGEEKSDVPETPAIRSSRSKAPVVSTKKKIEEKSVQRVYGTRHSVRLLEKSLADLSVKEKRTVEVVKIEGLCEETDHVEQQKGVPGGDSEIDESLENEGELKHEFQEENKTITDHEVTDYAKLEIGSESCTNLDSHSGLDAEDKDDDSSGESLLRQVETSDRALDMNDEPIHENGPDVVITENSHSVTAALEPETEREVTDNQDSLVAQVSDDSVAFIMEADHISIVNATDEVSDEVVDLVTPKVSEVEGQVSMEVRNLSEVVSECSKMNSKEDEVHGSYDMVTENSETVIAALEPEIEKEMIENRDSLVVQASDDSAMETEHISIVNAATEVSVEVVDLLNPKVSEVEGQVCVEVMDLSAVVGESSEMNSMEDKQHLDAASEEDSDGDDIEEESDGYETDSICDSNVTEAKESAMIAQEFSSSSDSDNTPRSVKQKSPFCSLIADSEVPAEECAHDSIQTLDKSPYKPLVSGDTSTGSIVSSPFAINTIQVQFPRPTALTPKKSSTKKQATIQKIILADINKENIDNSGRKVEPKKNKTKKQNNYEGFSLNKLRKEFKELRIAKNNNGGRNVSEVETRSALQILPEN</sequence>
<proteinExistence type="predicted"/>
<dbReference type="PANTHER" id="PTHR33621:SF2">
    <property type="entry name" value="RIBOSOMAL L1 DOMAIN-CONTAINING PROTEIN"/>
    <property type="match status" value="1"/>
</dbReference>
<feature type="region of interest" description="Disordered" evidence="1">
    <location>
        <begin position="514"/>
        <end position="551"/>
    </location>
</feature>
<protein>
    <submittedName>
        <fullName evidence="2">Uncharacterized protein</fullName>
    </submittedName>
</protein>
<reference evidence="3" key="1">
    <citation type="journal article" date="2010" name="Nat. Biotechnol.">
        <title>Draft genome sequence of the oilseed species Ricinus communis.</title>
        <authorList>
            <person name="Chan A.P."/>
            <person name="Crabtree J."/>
            <person name="Zhao Q."/>
            <person name="Lorenzi H."/>
            <person name="Orvis J."/>
            <person name="Puiu D."/>
            <person name="Melake-Berhan A."/>
            <person name="Jones K.M."/>
            <person name="Redman J."/>
            <person name="Chen G."/>
            <person name="Cahoon E.B."/>
            <person name="Gedil M."/>
            <person name="Stanke M."/>
            <person name="Haas B.J."/>
            <person name="Wortman J.R."/>
            <person name="Fraser-Liggett C.M."/>
            <person name="Ravel J."/>
            <person name="Rabinowicz P.D."/>
        </authorList>
    </citation>
    <scope>NUCLEOTIDE SEQUENCE [LARGE SCALE GENOMIC DNA]</scope>
    <source>
        <strain evidence="3">cv. Hale</strain>
    </source>
</reference>
<accession>B9S1Z0</accession>
<name>B9S1Z0_RICCO</name>
<dbReference type="KEGG" id="rcu:8283067"/>
<feature type="compositionally biased region" description="Acidic residues" evidence="1">
    <location>
        <begin position="289"/>
        <end position="298"/>
    </location>
</feature>
<feature type="compositionally biased region" description="Basic and acidic residues" evidence="1">
    <location>
        <begin position="676"/>
        <end position="686"/>
    </location>
</feature>
<feature type="region of interest" description="Disordered" evidence="1">
    <location>
        <begin position="676"/>
        <end position="695"/>
    </location>
</feature>